<keyword evidence="4" id="KW-1185">Reference proteome</keyword>
<dbReference type="InterPro" id="IPR020084">
    <property type="entry name" value="NUDIX_hydrolase_CS"/>
</dbReference>
<dbReference type="PROSITE" id="PS00893">
    <property type="entry name" value="NUDIX_BOX"/>
    <property type="match status" value="1"/>
</dbReference>
<keyword evidence="1" id="KW-0378">Hydrolase</keyword>
<dbReference type="RefSeq" id="WP_284284705.1">
    <property type="nucleotide sequence ID" value="NZ_BSUJ01000001.1"/>
</dbReference>
<evidence type="ECO:0000313" key="4">
    <source>
        <dbReference type="Proteomes" id="UP001157109"/>
    </source>
</evidence>
<gene>
    <name evidence="3" type="ORF">GCM10025862_28200</name>
</gene>
<feature type="domain" description="Nudix hydrolase" evidence="2">
    <location>
        <begin position="17"/>
        <end position="147"/>
    </location>
</feature>
<dbReference type="PANTHER" id="PTHR21340:SF0">
    <property type="entry name" value="BIS(5'-NUCLEOSYL)-TETRAPHOSPHATASE [ASYMMETRICAL]"/>
    <property type="match status" value="1"/>
</dbReference>
<dbReference type="InterPro" id="IPR051325">
    <property type="entry name" value="Nudix_hydrolase_domain"/>
</dbReference>
<dbReference type="InterPro" id="IPR000086">
    <property type="entry name" value="NUDIX_hydrolase_dom"/>
</dbReference>
<organism evidence="3 4">
    <name type="scientific">Arsenicicoccus piscis</name>
    <dbReference type="NCBI Taxonomy" id="673954"/>
    <lineage>
        <taxon>Bacteria</taxon>
        <taxon>Bacillati</taxon>
        <taxon>Actinomycetota</taxon>
        <taxon>Actinomycetes</taxon>
        <taxon>Micrococcales</taxon>
        <taxon>Intrasporangiaceae</taxon>
        <taxon>Arsenicicoccus</taxon>
    </lineage>
</organism>
<reference evidence="4" key="1">
    <citation type="journal article" date="2019" name="Int. J. Syst. Evol. Microbiol.">
        <title>The Global Catalogue of Microorganisms (GCM) 10K type strain sequencing project: providing services to taxonomists for standard genome sequencing and annotation.</title>
        <authorList>
            <consortium name="The Broad Institute Genomics Platform"/>
            <consortium name="The Broad Institute Genome Sequencing Center for Infectious Disease"/>
            <person name="Wu L."/>
            <person name="Ma J."/>
        </authorList>
    </citation>
    <scope>NUCLEOTIDE SEQUENCE [LARGE SCALE GENOMIC DNA]</scope>
    <source>
        <strain evidence="4">NBRC 105830</strain>
    </source>
</reference>
<protein>
    <recommendedName>
        <fullName evidence="2">Nudix hydrolase domain-containing protein</fullName>
    </recommendedName>
</protein>
<dbReference type="CDD" id="cd03673">
    <property type="entry name" value="NUDIX_Ap6A_hydrolase"/>
    <property type="match status" value="1"/>
</dbReference>
<dbReference type="PROSITE" id="PS51462">
    <property type="entry name" value="NUDIX"/>
    <property type="match status" value="1"/>
</dbReference>
<dbReference type="PANTHER" id="PTHR21340">
    <property type="entry name" value="DIADENOSINE 5,5-P1,P4-TETRAPHOSPHATE PYROPHOSPHOHYDROLASE MUTT"/>
    <property type="match status" value="1"/>
</dbReference>
<dbReference type="Gene3D" id="3.90.79.10">
    <property type="entry name" value="Nucleoside Triphosphate Pyrophosphohydrolase"/>
    <property type="match status" value="1"/>
</dbReference>
<dbReference type="EMBL" id="BSUJ01000001">
    <property type="protein sequence ID" value="GMA20799.1"/>
    <property type="molecule type" value="Genomic_DNA"/>
</dbReference>
<dbReference type="Gene3D" id="3.40.50.1240">
    <property type="entry name" value="Phosphoglycerate mutase-like"/>
    <property type="match status" value="1"/>
</dbReference>
<dbReference type="InterPro" id="IPR029033">
    <property type="entry name" value="His_PPase_superfam"/>
</dbReference>
<dbReference type="InterPro" id="IPR015797">
    <property type="entry name" value="NUDIX_hydrolase-like_dom_sf"/>
</dbReference>
<proteinExistence type="predicted"/>
<evidence type="ECO:0000256" key="1">
    <source>
        <dbReference type="ARBA" id="ARBA00022801"/>
    </source>
</evidence>
<evidence type="ECO:0000313" key="3">
    <source>
        <dbReference type="EMBL" id="GMA20799.1"/>
    </source>
</evidence>
<accession>A0ABQ6HQR0</accession>
<evidence type="ECO:0000259" key="2">
    <source>
        <dbReference type="PROSITE" id="PS51462"/>
    </source>
</evidence>
<sequence>MAPHPSPLPIPASGDRPVIGAAGALPWRRRGDRLEVALVHRPAYDDWSWAKGKLDPGEDWPVAAVREVEEETGLQVRLGRPLPLAEYSFVDKRGQVADKQVRYWAGEVVGGHGRLLNEIDEVAWLDVPSAMTRLDYARDREQLRAVVRHDQAGTLETWPLAIVRHAKAVPRGKWSKDDWLRPLDATGRARAEAIVPSSQPSA</sequence>
<comment type="caution">
    <text evidence="3">The sequence shown here is derived from an EMBL/GenBank/DDBJ whole genome shotgun (WGS) entry which is preliminary data.</text>
</comment>
<dbReference type="Pfam" id="PF00293">
    <property type="entry name" value="NUDIX"/>
    <property type="match status" value="1"/>
</dbReference>
<dbReference type="Proteomes" id="UP001157109">
    <property type="component" value="Unassembled WGS sequence"/>
</dbReference>
<dbReference type="SUPFAM" id="SSF55811">
    <property type="entry name" value="Nudix"/>
    <property type="match status" value="1"/>
</dbReference>
<name>A0ABQ6HQR0_9MICO</name>